<keyword evidence="7" id="KW-1185">Reference proteome</keyword>
<evidence type="ECO:0000256" key="3">
    <source>
        <dbReference type="ARBA" id="ARBA00043265"/>
    </source>
</evidence>
<evidence type="ECO:0000256" key="4">
    <source>
        <dbReference type="SAM" id="MobiDB-lite"/>
    </source>
</evidence>
<dbReference type="Bgee" id="ENSOANG00000035992">
    <property type="expression patterns" value="Expressed in liver and 2 other cell types or tissues"/>
</dbReference>
<dbReference type="GO" id="GO:0019814">
    <property type="term" value="C:immunoglobulin complex"/>
    <property type="evidence" value="ECO:0007669"/>
    <property type="project" value="UniProtKB-KW"/>
</dbReference>
<dbReference type="InterPro" id="IPR013783">
    <property type="entry name" value="Ig-like_fold"/>
</dbReference>
<dbReference type="FunFam" id="2.60.40.10:FF:002746">
    <property type="entry name" value="Uncharacterized protein"/>
    <property type="match status" value="1"/>
</dbReference>
<dbReference type="PANTHER" id="PTHR23266">
    <property type="entry name" value="IMMUNOGLOBULIN HEAVY CHAIN"/>
    <property type="match status" value="1"/>
</dbReference>
<dbReference type="GeneTree" id="ENSGT01050000244936"/>
<dbReference type="SMART" id="SM00409">
    <property type="entry name" value="IG"/>
    <property type="match status" value="1"/>
</dbReference>
<dbReference type="Gene3D" id="2.60.40.10">
    <property type="entry name" value="Immunoglobulins"/>
    <property type="match status" value="1"/>
</dbReference>
<dbReference type="Ensembl" id="ENSOANT00000071692.1">
    <property type="protein sequence ID" value="ENSOANP00000045447.1"/>
    <property type="gene ID" value="ENSOANG00000035992.1"/>
</dbReference>
<evidence type="ECO:0000256" key="1">
    <source>
        <dbReference type="ARBA" id="ARBA00022859"/>
    </source>
</evidence>
<reference evidence="6" key="3">
    <citation type="submission" date="2025-09" db="UniProtKB">
        <authorList>
            <consortium name="Ensembl"/>
        </authorList>
    </citation>
    <scope>IDENTIFICATION</scope>
    <source>
        <strain evidence="6">Glennie</strain>
    </source>
</reference>
<dbReference type="InterPro" id="IPR036179">
    <property type="entry name" value="Ig-like_dom_sf"/>
</dbReference>
<evidence type="ECO:0000259" key="5">
    <source>
        <dbReference type="PROSITE" id="PS50835"/>
    </source>
</evidence>
<dbReference type="GO" id="GO:0005576">
    <property type="term" value="C:extracellular region"/>
    <property type="evidence" value="ECO:0007669"/>
    <property type="project" value="UniProtKB-ARBA"/>
</dbReference>
<dbReference type="InterPro" id="IPR050199">
    <property type="entry name" value="IgHV"/>
</dbReference>
<evidence type="ECO:0000256" key="2">
    <source>
        <dbReference type="ARBA" id="ARBA00023130"/>
    </source>
</evidence>
<dbReference type="AlphaFoldDB" id="A0A6I8NW80"/>
<evidence type="ECO:0000313" key="6">
    <source>
        <dbReference type="Ensembl" id="ENSOANP00000045447.1"/>
    </source>
</evidence>
<dbReference type="GO" id="GO:0016064">
    <property type="term" value="P:immunoglobulin mediated immune response"/>
    <property type="evidence" value="ECO:0000318"/>
    <property type="project" value="GO_Central"/>
</dbReference>
<dbReference type="InterPro" id="IPR013106">
    <property type="entry name" value="Ig_V-set"/>
</dbReference>
<dbReference type="SUPFAM" id="SSF48726">
    <property type="entry name" value="Immunoglobulin"/>
    <property type="match status" value="1"/>
</dbReference>
<keyword evidence="2" id="KW-1064">Adaptive immunity</keyword>
<dbReference type="PROSITE" id="PS50835">
    <property type="entry name" value="IG_LIKE"/>
    <property type="match status" value="1"/>
</dbReference>
<dbReference type="InParanoid" id="A0A6I8NW80"/>
<organism evidence="6 7">
    <name type="scientific">Ornithorhynchus anatinus</name>
    <name type="common">Duckbill platypus</name>
    <dbReference type="NCBI Taxonomy" id="9258"/>
    <lineage>
        <taxon>Eukaryota</taxon>
        <taxon>Metazoa</taxon>
        <taxon>Chordata</taxon>
        <taxon>Craniata</taxon>
        <taxon>Vertebrata</taxon>
        <taxon>Euteleostomi</taxon>
        <taxon>Mammalia</taxon>
        <taxon>Monotremata</taxon>
        <taxon>Ornithorhynchidae</taxon>
        <taxon>Ornithorhynchus</taxon>
    </lineage>
</organism>
<evidence type="ECO:0000313" key="7">
    <source>
        <dbReference type="Proteomes" id="UP000002279"/>
    </source>
</evidence>
<protein>
    <recommendedName>
        <fullName evidence="5">Ig-like domain-containing protein</fullName>
    </recommendedName>
</protein>
<reference evidence="6" key="2">
    <citation type="submission" date="2025-08" db="UniProtKB">
        <authorList>
            <consortium name="Ensembl"/>
        </authorList>
    </citation>
    <scope>IDENTIFICATION</scope>
    <source>
        <strain evidence="6">Glennie</strain>
    </source>
</reference>
<sequence length="166" mass="18242">MFVFSFPGCEGAVQLVESGGGVKYPGESLHLSCQASGFNFRDYSMYWYREAPGKSIEFVAGISSGDGSDIRYADAVRGRFTISRDNANSRLYLQMDSLKVEDTARYICSAPSEEKQVGPRHKPLNSSHTKGQEAIGAAVATAEQKHQRRSRGHQKSPFFLLPASRG</sequence>
<name>A0A6I8NW80_ORNAN</name>
<dbReference type="SMART" id="SM00406">
    <property type="entry name" value="IGv"/>
    <property type="match status" value="1"/>
</dbReference>
<reference evidence="6 7" key="1">
    <citation type="journal article" date="2008" name="Nature">
        <title>Genome analysis of the platypus reveals unique signatures of evolution.</title>
        <authorList>
            <person name="Warren W.C."/>
            <person name="Hillier L.W."/>
            <person name="Marshall Graves J.A."/>
            <person name="Birney E."/>
            <person name="Ponting C.P."/>
            <person name="Grutzner F."/>
            <person name="Belov K."/>
            <person name="Miller W."/>
            <person name="Clarke L."/>
            <person name="Chinwalla A.T."/>
            <person name="Yang S.P."/>
            <person name="Heger A."/>
            <person name="Locke D.P."/>
            <person name="Miethke P."/>
            <person name="Waters P.D."/>
            <person name="Veyrunes F."/>
            <person name="Fulton L."/>
            <person name="Fulton B."/>
            <person name="Graves T."/>
            <person name="Wallis J."/>
            <person name="Puente X.S."/>
            <person name="Lopez-Otin C."/>
            <person name="Ordonez G.R."/>
            <person name="Eichler E.E."/>
            <person name="Chen L."/>
            <person name="Cheng Z."/>
            <person name="Deakin J.E."/>
            <person name="Alsop A."/>
            <person name="Thompson K."/>
            <person name="Kirby P."/>
            <person name="Papenfuss A.T."/>
            <person name="Wakefield M.J."/>
            <person name="Olender T."/>
            <person name="Lancet D."/>
            <person name="Huttley G.A."/>
            <person name="Smit A.F."/>
            <person name="Pask A."/>
            <person name="Temple-Smith P."/>
            <person name="Batzer M.A."/>
            <person name="Walker J.A."/>
            <person name="Konkel M.K."/>
            <person name="Harris R.S."/>
            <person name="Whittington C.M."/>
            <person name="Wong E.S."/>
            <person name="Gemmell N.J."/>
            <person name="Buschiazzo E."/>
            <person name="Vargas Jentzsch I.M."/>
            <person name="Merkel A."/>
            <person name="Schmitz J."/>
            <person name="Zemann A."/>
            <person name="Churakov G."/>
            <person name="Kriegs J.O."/>
            <person name="Brosius J."/>
            <person name="Murchison E.P."/>
            <person name="Sachidanandam R."/>
            <person name="Smith C."/>
            <person name="Hannon G.J."/>
            <person name="Tsend-Ayush E."/>
            <person name="McMillan D."/>
            <person name="Attenborough R."/>
            <person name="Rens W."/>
            <person name="Ferguson-Smith M."/>
            <person name="Lefevre C.M."/>
            <person name="Sharp J.A."/>
            <person name="Nicholas K.R."/>
            <person name="Ray D.A."/>
            <person name="Kube M."/>
            <person name="Reinhardt R."/>
            <person name="Pringle T.H."/>
            <person name="Taylor J."/>
            <person name="Jones R.C."/>
            <person name="Nixon B."/>
            <person name="Dacheux J.L."/>
            <person name="Niwa H."/>
            <person name="Sekita Y."/>
            <person name="Huang X."/>
            <person name="Stark A."/>
            <person name="Kheradpour P."/>
            <person name="Kellis M."/>
            <person name="Flicek P."/>
            <person name="Chen Y."/>
            <person name="Webber C."/>
            <person name="Hardison R."/>
            <person name="Nelson J."/>
            <person name="Hallsworth-Pepin K."/>
            <person name="Delehaunty K."/>
            <person name="Markovic C."/>
            <person name="Minx P."/>
            <person name="Feng Y."/>
            <person name="Kremitzki C."/>
            <person name="Mitreva M."/>
            <person name="Glasscock J."/>
            <person name="Wylie T."/>
            <person name="Wohldmann P."/>
            <person name="Thiru P."/>
            <person name="Nhan M.N."/>
            <person name="Pohl C.S."/>
            <person name="Smith S.M."/>
            <person name="Hou S."/>
            <person name="Nefedov M."/>
            <person name="de Jong P.J."/>
            <person name="Renfree M.B."/>
            <person name="Mardis E.R."/>
            <person name="Wilson R.K."/>
        </authorList>
    </citation>
    <scope>NUCLEOTIDE SEQUENCE [LARGE SCALE GENOMIC DNA]</scope>
    <source>
        <strain evidence="6 7">Glennie</strain>
    </source>
</reference>
<dbReference type="Pfam" id="PF07686">
    <property type="entry name" value="V-set"/>
    <property type="match status" value="1"/>
</dbReference>
<proteinExistence type="predicted"/>
<dbReference type="Proteomes" id="UP000002279">
    <property type="component" value="Chromosome 2"/>
</dbReference>
<dbReference type="InterPro" id="IPR003599">
    <property type="entry name" value="Ig_sub"/>
</dbReference>
<feature type="region of interest" description="Disordered" evidence="4">
    <location>
        <begin position="113"/>
        <end position="166"/>
    </location>
</feature>
<keyword evidence="1" id="KW-0391">Immunity</keyword>
<feature type="domain" description="Ig-like" evidence="5">
    <location>
        <begin position="26"/>
        <end position="118"/>
    </location>
</feature>
<accession>A0A6I8NW80</accession>
<dbReference type="InterPro" id="IPR007110">
    <property type="entry name" value="Ig-like_dom"/>
</dbReference>
<dbReference type="GO" id="GO:0003823">
    <property type="term" value="F:antigen binding"/>
    <property type="evidence" value="ECO:0000318"/>
    <property type="project" value="GO_Central"/>
</dbReference>
<keyword evidence="3" id="KW-1280">Immunoglobulin</keyword>